<dbReference type="EMBL" id="JAYMYJ010000100">
    <property type="protein sequence ID" value="MEB4591391.1"/>
    <property type="molecule type" value="Genomic_DNA"/>
</dbReference>
<sequence>MSNVTPQGRAAINNMMQGLQRDQGIAPNRVTNIAPRTAQTIEERVMQSNAFLALVNNTPVREVKGDILAFGVPGNITKRTRTANADGTLRRPTDPTDLVQRQYECHEVEQDSVITWDKIDAWAHLPNFYERFRQQVLFAQARDRLKVMWHGQRTEPHSADPELRDINEGFFQFMINELPENVLGLNPDGSVSAVKIGEGGDFPNLDALVYHLRYELLHKLFRNRTGLRVLIGDELIVRENTSLLGAATIHQATERAATGLLLNSRSFGRTDVVESDEFPMRGVFLSELPNLSRYWQESSYRRKVAEDDHLHKGVVDFTFVREDYVVEAAEGCACVHPDAIQLKNAEGEWVGAADVWKMP</sequence>
<reference evidence="2" key="1">
    <citation type="submission" date="2023-07" db="EMBL/GenBank/DDBJ databases">
        <title>The carbon used by Thiothrix.</title>
        <authorList>
            <person name="Chen L."/>
        </authorList>
    </citation>
    <scope>NUCLEOTIDE SEQUENCE [LARGE SCALE GENOMIC DNA]</scope>
</reference>
<proteinExistence type="predicted"/>
<dbReference type="InterPro" id="IPR006441">
    <property type="entry name" value="Phage_P2_GpN"/>
</dbReference>
<dbReference type="RefSeq" id="WP_324694956.1">
    <property type="nucleotide sequence ID" value="NZ_JAYMYJ010000100.1"/>
</dbReference>
<protein>
    <submittedName>
        <fullName evidence="1">P2 family phage major capsid protein</fullName>
    </submittedName>
</protein>
<keyword evidence="2" id="KW-1185">Reference proteome</keyword>
<dbReference type="Proteomes" id="UP001308005">
    <property type="component" value="Unassembled WGS sequence"/>
</dbReference>
<accession>A0ABU6CX43</accession>
<dbReference type="Pfam" id="PF05125">
    <property type="entry name" value="Phage_cap_P2"/>
    <property type="match status" value="1"/>
</dbReference>
<name>A0ABU6CX43_9GAMM</name>
<evidence type="ECO:0000313" key="2">
    <source>
        <dbReference type="Proteomes" id="UP001308005"/>
    </source>
</evidence>
<comment type="caution">
    <text evidence="1">The sequence shown here is derived from an EMBL/GenBank/DDBJ whole genome shotgun (WGS) entry which is preliminary data.</text>
</comment>
<gene>
    <name evidence="1" type="ORF">VSS37_10410</name>
</gene>
<organism evidence="1 2">
    <name type="scientific">Candidatus Thiothrix phosphatis</name>
    <dbReference type="NCBI Taxonomy" id="3112415"/>
    <lineage>
        <taxon>Bacteria</taxon>
        <taxon>Pseudomonadati</taxon>
        <taxon>Pseudomonadota</taxon>
        <taxon>Gammaproteobacteria</taxon>
        <taxon>Thiotrichales</taxon>
        <taxon>Thiotrichaceae</taxon>
        <taxon>Thiothrix</taxon>
    </lineage>
</organism>
<evidence type="ECO:0000313" key="1">
    <source>
        <dbReference type="EMBL" id="MEB4591391.1"/>
    </source>
</evidence>